<gene>
    <name evidence="2" type="ORF">KOI35_13635</name>
</gene>
<dbReference type="CDD" id="cd05155">
    <property type="entry name" value="APH_ChoK_like_1"/>
    <property type="match status" value="1"/>
</dbReference>
<dbReference type="InterPro" id="IPR011009">
    <property type="entry name" value="Kinase-like_dom_sf"/>
</dbReference>
<dbReference type="InterPro" id="IPR002575">
    <property type="entry name" value="Aminoglycoside_PTrfase"/>
</dbReference>
<dbReference type="EMBL" id="JAHKKG010000004">
    <property type="protein sequence ID" value="MBU2664539.1"/>
    <property type="molecule type" value="Genomic_DNA"/>
</dbReference>
<dbReference type="Gene3D" id="3.30.200.20">
    <property type="entry name" value="Phosphorylase Kinase, domain 1"/>
    <property type="match status" value="1"/>
</dbReference>
<accession>A0ABS5YM55</accession>
<name>A0ABS5YM55_9ACTN</name>
<comment type="caution">
    <text evidence="2">The sequence shown here is derived from an EMBL/GenBank/DDBJ whole genome shotgun (WGS) entry which is preliminary data.</text>
</comment>
<keyword evidence="3" id="KW-1185">Reference proteome</keyword>
<dbReference type="PANTHER" id="PTHR21310">
    <property type="entry name" value="AMINOGLYCOSIDE PHOSPHOTRANSFERASE-RELATED-RELATED"/>
    <property type="match status" value="1"/>
</dbReference>
<evidence type="ECO:0000259" key="1">
    <source>
        <dbReference type="Pfam" id="PF01636"/>
    </source>
</evidence>
<feature type="domain" description="Aminoglycoside phosphotransferase" evidence="1">
    <location>
        <begin position="36"/>
        <end position="246"/>
    </location>
</feature>
<dbReference type="RefSeq" id="WP_215787243.1">
    <property type="nucleotide sequence ID" value="NZ_JAHKKG010000004.1"/>
</dbReference>
<reference evidence="2 3" key="1">
    <citation type="submission" date="2021-06" db="EMBL/GenBank/DDBJ databases">
        <title>Actinoplanes lichenicola sp. nov., and Actinoplanes ovalisporus sp. nov., isolated from lichen in Thailand.</title>
        <authorList>
            <person name="Saeng-In P."/>
            <person name="Kanchanasin P."/>
            <person name="Yuki M."/>
            <person name="Kudo T."/>
            <person name="Ohkuma M."/>
            <person name="Phongsopitanun W."/>
            <person name="Tanasupawat S."/>
        </authorList>
    </citation>
    <scope>NUCLEOTIDE SEQUENCE [LARGE SCALE GENOMIC DNA]</scope>
    <source>
        <strain evidence="2 3">NBRC 110975</strain>
    </source>
</reference>
<dbReference type="Gene3D" id="3.90.1200.10">
    <property type="match status" value="1"/>
</dbReference>
<organism evidence="2 3">
    <name type="scientific">Paractinoplanes bogorensis</name>
    <dbReference type="NCBI Taxonomy" id="1610840"/>
    <lineage>
        <taxon>Bacteria</taxon>
        <taxon>Bacillati</taxon>
        <taxon>Actinomycetota</taxon>
        <taxon>Actinomycetes</taxon>
        <taxon>Micromonosporales</taxon>
        <taxon>Micromonosporaceae</taxon>
        <taxon>Paractinoplanes</taxon>
    </lineage>
</organism>
<protein>
    <submittedName>
        <fullName evidence="2">Aminoglycoside phosphotransferase family protein</fullName>
    </submittedName>
</protein>
<dbReference type="InterPro" id="IPR051678">
    <property type="entry name" value="AGP_Transferase"/>
</dbReference>
<evidence type="ECO:0000313" key="2">
    <source>
        <dbReference type="EMBL" id="MBU2664539.1"/>
    </source>
</evidence>
<evidence type="ECO:0000313" key="3">
    <source>
        <dbReference type="Proteomes" id="UP001519654"/>
    </source>
</evidence>
<dbReference type="PANTHER" id="PTHR21310:SF42">
    <property type="entry name" value="BIFUNCTIONAL AAC_APH"/>
    <property type="match status" value="1"/>
</dbReference>
<dbReference type="Pfam" id="PF01636">
    <property type="entry name" value="APH"/>
    <property type="match status" value="1"/>
</dbReference>
<dbReference type="Proteomes" id="UP001519654">
    <property type="component" value="Unassembled WGS sequence"/>
</dbReference>
<dbReference type="SUPFAM" id="SSF56112">
    <property type="entry name" value="Protein kinase-like (PK-like)"/>
    <property type="match status" value="1"/>
</dbReference>
<sequence>MEITTSLVRTLVDRQFPQWTDRPLTLVDPAGSDHVIHRLGDDFSVRLPRHAGAVDQAKLEFEWLPRLAPHLPLAIPSPVAVGEPDLGYPWHWSVSRWLEGSVATVDDDSPAVAVALADFLLALQSRPTGSLGSGRPLGDRDAAVREAITQVAGVFDAGALTEVWEAALAAPAWDRPPVCFHGDFHSGNLLTAGGRVTAVIDFGGLGAGDPARDLMMPFTLMSAANRTIFRDRLGVDDATWARGRGWNLAGGLNAYCSYAAVSPRVAAATTRQITAALAG</sequence>
<proteinExistence type="predicted"/>